<dbReference type="Pfam" id="PF05199">
    <property type="entry name" value="GMC_oxred_C"/>
    <property type="match status" value="1"/>
</dbReference>
<dbReference type="Gene3D" id="3.50.50.60">
    <property type="entry name" value="FAD/NAD(P)-binding domain"/>
    <property type="match status" value="1"/>
</dbReference>
<dbReference type="SUPFAM" id="SSF54373">
    <property type="entry name" value="FAD-linked reductases, C-terminal domain"/>
    <property type="match status" value="1"/>
</dbReference>
<dbReference type="PANTHER" id="PTHR11552:SF147">
    <property type="entry name" value="CHOLINE DEHYDROGENASE, MITOCHONDRIAL"/>
    <property type="match status" value="1"/>
</dbReference>
<evidence type="ECO:0000256" key="5">
    <source>
        <dbReference type="PIRSR" id="PIRSR000137-2"/>
    </source>
</evidence>
<dbReference type="PANTHER" id="PTHR11552">
    <property type="entry name" value="GLUCOSE-METHANOL-CHOLINE GMC OXIDOREDUCTASE"/>
    <property type="match status" value="1"/>
</dbReference>
<keyword evidence="6" id="KW-0472">Membrane</keyword>
<dbReference type="SUPFAM" id="SSF51905">
    <property type="entry name" value="FAD/NAD(P)-binding domain"/>
    <property type="match status" value="1"/>
</dbReference>
<dbReference type="GO" id="GO:0050660">
    <property type="term" value="F:flavin adenine dinucleotide binding"/>
    <property type="evidence" value="ECO:0007669"/>
    <property type="project" value="InterPro"/>
</dbReference>
<dbReference type="InterPro" id="IPR012132">
    <property type="entry name" value="GMC_OxRdtase"/>
</dbReference>
<evidence type="ECO:0000256" key="6">
    <source>
        <dbReference type="SAM" id="Phobius"/>
    </source>
</evidence>
<dbReference type="InterPro" id="IPR036188">
    <property type="entry name" value="FAD/NAD-bd_sf"/>
</dbReference>
<feature type="binding site" evidence="5">
    <location>
        <position position="232"/>
    </location>
    <ligand>
        <name>FAD</name>
        <dbReference type="ChEBI" id="CHEBI:57692"/>
    </ligand>
</feature>
<keyword evidence="6" id="KW-0812">Transmembrane</keyword>
<evidence type="ECO:0000256" key="3">
    <source>
        <dbReference type="ARBA" id="ARBA00022630"/>
    </source>
</evidence>
<protein>
    <recommendedName>
        <fullName evidence="7">Glucose-methanol-choline oxidoreductase N-terminal domain-containing protein</fullName>
    </recommendedName>
</protein>
<evidence type="ECO:0000313" key="8">
    <source>
        <dbReference type="EMBL" id="VVC99146.1"/>
    </source>
</evidence>
<dbReference type="EMBL" id="FZQP02004000">
    <property type="protein sequence ID" value="VVC99146.1"/>
    <property type="molecule type" value="Genomic_DNA"/>
</dbReference>
<feature type="transmembrane region" description="Helical" evidence="6">
    <location>
        <begin position="6"/>
        <end position="29"/>
    </location>
</feature>
<comment type="cofactor">
    <cofactor evidence="1 5">
        <name>FAD</name>
        <dbReference type="ChEBI" id="CHEBI:57692"/>
    </cofactor>
</comment>
<organism evidence="8 9">
    <name type="scientific">Leptidea sinapis</name>
    <dbReference type="NCBI Taxonomy" id="189913"/>
    <lineage>
        <taxon>Eukaryota</taxon>
        <taxon>Metazoa</taxon>
        <taxon>Ecdysozoa</taxon>
        <taxon>Arthropoda</taxon>
        <taxon>Hexapoda</taxon>
        <taxon>Insecta</taxon>
        <taxon>Pterygota</taxon>
        <taxon>Neoptera</taxon>
        <taxon>Endopterygota</taxon>
        <taxon>Lepidoptera</taxon>
        <taxon>Glossata</taxon>
        <taxon>Ditrysia</taxon>
        <taxon>Papilionoidea</taxon>
        <taxon>Pieridae</taxon>
        <taxon>Dismorphiinae</taxon>
        <taxon>Leptidea</taxon>
    </lineage>
</organism>
<dbReference type="PROSITE" id="PS00624">
    <property type="entry name" value="GMC_OXRED_2"/>
    <property type="match status" value="1"/>
</dbReference>
<keyword evidence="3" id="KW-0285">Flavoprotein</keyword>
<name>A0A5E4QPV9_9NEOP</name>
<dbReference type="Gene3D" id="3.30.560.10">
    <property type="entry name" value="Glucose Oxidase, domain 3"/>
    <property type="match status" value="1"/>
</dbReference>
<keyword evidence="4 5" id="KW-0274">FAD</keyword>
<dbReference type="Pfam" id="PF00732">
    <property type="entry name" value="GMC_oxred_N"/>
    <property type="match status" value="1"/>
</dbReference>
<reference evidence="8 9" key="1">
    <citation type="submission" date="2017-07" db="EMBL/GenBank/DDBJ databases">
        <authorList>
            <person name="Talla V."/>
            <person name="Backstrom N."/>
        </authorList>
    </citation>
    <scope>NUCLEOTIDE SEQUENCE [LARGE SCALE GENOMIC DNA]</scope>
</reference>
<proteinExistence type="inferred from homology"/>
<evidence type="ECO:0000256" key="2">
    <source>
        <dbReference type="ARBA" id="ARBA00010790"/>
    </source>
</evidence>
<sequence length="594" mass="67427">MSPFYWCQFLIISLCVHSFSFILYFIYFTDFLLKQQIPSKYYDFIIIGSGTAGSLIAHRLSTETNYTFVVLEAGGRSYSWYEIPILGPLLHGSIYDWGYETVHQKSACFAMEGNKCKQPQGKILGGSAKLNNMIHVRGNISHYVEWFHRKYPESFIKEQFEYIEKNILKLNNIRFTTDLSNGMLEAARELGYNELDMDFKSGFRKPLLYQDNGKRWTISDLIYKHVLTNTFVEKLLIKENKCIGVKLLGGFKIFANNGVILSAGTLSTPKILQLSGIGPAKLLKRFNITLVKDLPVGKNLQDHIGTGLDLVQFNRSLSINSFNFFNPYNIFNYFFHGQGPFTTPGCEAIGFLSTKNTTVPDIQFMVLPVGISTDRGSHIRKSLNLRDKTWFNYFANFFENHTSSIFTTILSPKSRGEVYIQSSNAVVPPIIDPKYLSDREDVSILIDGVKLLRNFVLTESMKSIGAFMNTNYFPGCEEFEYFSNSYLECYIRHLTLTSYHPIGTCSMGLPSEKSSVVDLQFKVLGIDNLFVVDGSVLPTLPSGNINAAIAMMSSIFFIQKFKPNNGRPKSFCTYRCKGPLEPTEPLLESREERA</sequence>
<keyword evidence="6" id="KW-1133">Transmembrane helix</keyword>
<feature type="binding site" evidence="5">
    <location>
        <position position="534"/>
    </location>
    <ligand>
        <name>FAD</name>
        <dbReference type="ChEBI" id="CHEBI:57692"/>
    </ligand>
</feature>
<dbReference type="AlphaFoldDB" id="A0A5E4QPV9"/>
<comment type="similarity">
    <text evidence="2">Belongs to the GMC oxidoreductase family.</text>
</comment>
<evidence type="ECO:0000259" key="7">
    <source>
        <dbReference type="PROSITE" id="PS00624"/>
    </source>
</evidence>
<dbReference type="GO" id="GO:0016614">
    <property type="term" value="F:oxidoreductase activity, acting on CH-OH group of donors"/>
    <property type="evidence" value="ECO:0007669"/>
    <property type="project" value="InterPro"/>
</dbReference>
<gene>
    <name evidence="8" type="ORF">LSINAPIS_LOCUS10081</name>
</gene>
<dbReference type="PIRSF" id="PIRSF000137">
    <property type="entry name" value="Alcohol_oxidase"/>
    <property type="match status" value="1"/>
</dbReference>
<evidence type="ECO:0000313" key="9">
    <source>
        <dbReference type="Proteomes" id="UP000324832"/>
    </source>
</evidence>
<dbReference type="InterPro" id="IPR007867">
    <property type="entry name" value="GMC_OxRtase_C"/>
</dbReference>
<evidence type="ECO:0000256" key="1">
    <source>
        <dbReference type="ARBA" id="ARBA00001974"/>
    </source>
</evidence>
<accession>A0A5E4QPV9</accession>
<evidence type="ECO:0000256" key="4">
    <source>
        <dbReference type="ARBA" id="ARBA00022827"/>
    </source>
</evidence>
<feature type="domain" description="Glucose-methanol-choline oxidoreductase N-terminal" evidence="7">
    <location>
        <begin position="264"/>
        <end position="278"/>
    </location>
</feature>
<dbReference type="Proteomes" id="UP000324832">
    <property type="component" value="Unassembled WGS sequence"/>
</dbReference>
<keyword evidence="9" id="KW-1185">Reference proteome</keyword>
<dbReference type="InterPro" id="IPR000172">
    <property type="entry name" value="GMC_OxRdtase_N"/>
</dbReference>